<evidence type="ECO:0000256" key="3">
    <source>
        <dbReference type="RuleBase" id="RU000363"/>
    </source>
</evidence>
<gene>
    <name evidence="5" type="ORF">FHR34_004013</name>
</gene>
<keyword evidence="6" id="KW-1185">Reference proteome</keyword>
<dbReference type="FunFam" id="3.40.50.720:FF:000047">
    <property type="entry name" value="NADP-dependent L-serine/L-allo-threonine dehydrogenase"/>
    <property type="match status" value="1"/>
</dbReference>
<dbReference type="AlphaFoldDB" id="A0A7W7VWY2"/>
<evidence type="ECO:0000313" key="6">
    <source>
        <dbReference type="Proteomes" id="UP000540506"/>
    </source>
</evidence>
<dbReference type="EMBL" id="JACHJV010000001">
    <property type="protein sequence ID" value="MBB4925020.1"/>
    <property type="molecule type" value="Genomic_DNA"/>
</dbReference>
<dbReference type="Pfam" id="PF00106">
    <property type="entry name" value="adh_short"/>
    <property type="match status" value="1"/>
</dbReference>
<accession>A0A7W7VWY2</accession>
<dbReference type="Proteomes" id="UP000540506">
    <property type="component" value="Unassembled WGS sequence"/>
</dbReference>
<dbReference type="InterPro" id="IPR036291">
    <property type="entry name" value="NAD(P)-bd_dom_sf"/>
</dbReference>
<dbReference type="SUPFAM" id="SSF51735">
    <property type="entry name" value="NAD(P)-binding Rossmann-fold domains"/>
    <property type="match status" value="1"/>
</dbReference>
<dbReference type="GO" id="GO:0016020">
    <property type="term" value="C:membrane"/>
    <property type="evidence" value="ECO:0007669"/>
    <property type="project" value="TreeGrafter"/>
</dbReference>
<dbReference type="PANTHER" id="PTHR44196:SF1">
    <property type="entry name" value="DEHYDROGENASE_REDUCTASE SDR FAMILY MEMBER 7B"/>
    <property type="match status" value="1"/>
</dbReference>
<dbReference type="InterPro" id="IPR002347">
    <property type="entry name" value="SDR_fam"/>
</dbReference>
<keyword evidence="2" id="KW-0560">Oxidoreductase</keyword>
<sequence length="256" mass="26737">MTVTSYPELAGRTAVVTGAASGMGEATARLLAAGGARVALLARRADRLTELAEKITRDGGQALVVPVDVTDQAAVDAAAAQVRTAFGQVDLVVNAAGVMLPNPMADGRSDEWSRMIDTNLTGVLRVINAFRSDLVAAAAEGRTADLVNVSSIGAHLTFPNFAVYSATKAALTHLSAVLRGEFGPLDVRVTNIEPGLTETELGDHIDNAEISAMVDGMLAAIPPLTSEDIADLIGWTTSRRRGVNLRQAIILPTRQA</sequence>
<feature type="domain" description="Ketoreductase" evidence="4">
    <location>
        <begin position="12"/>
        <end position="195"/>
    </location>
</feature>
<dbReference type="InterPro" id="IPR057326">
    <property type="entry name" value="KR_dom"/>
</dbReference>
<comment type="similarity">
    <text evidence="1 3">Belongs to the short-chain dehydrogenases/reductases (SDR) family.</text>
</comment>
<dbReference type="PANTHER" id="PTHR44196">
    <property type="entry name" value="DEHYDROGENASE/REDUCTASE SDR FAMILY MEMBER 7B"/>
    <property type="match status" value="1"/>
</dbReference>
<evidence type="ECO:0000313" key="5">
    <source>
        <dbReference type="EMBL" id="MBB4925020.1"/>
    </source>
</evidence>
<organism evidence="5 6">
    <name type="scientific">Kitasatospora kifunensis</name>
    <name type="common">Streptomyces kifunensis</name>
    <dbReference type="NCBI Taxonomy" id="58351"/>
    <lineage>
        <taxon>Bacteria</taxon>
        <taxon>Bacillati</taxon>
        <taxon>Actinomycetota</taxon>
        <taxon>Actinomycetes</taxon>
        <taxon>Kitasatosporales</taxon>
        <taxon>Streptomycetaceae</taxon>
        <taxon>Kitasatospora</taxon>
    </lineage>
</organism>
<evidence type="ECO:0000259" key="4">
    <source>
        <dbReference type="SMART" id="SM00822"/>
    </source>
</evidence>
<dbReference type="PROSITE" id="PS00061">
    <property type="entry name" value="ADH_SHORT"/>
    <property type="match status" value="1"/>
</dbReference>
<name>A0A7W7VWY2_KITKI</name>
<dbReference type="RefSeq" id="WP_184936872.1">
    <property type="nucleotide sequence ID" value="NZ_JACHJV010000001.1"/>
</dbReference>
<dbReference type="Gene3D" id="3.40.50.720">
    <property type="entry name" value="NAD(P)-binding Rossmann-like Domain"/>
    <property type="match status" value="1"/>
</dbReference>
<proteinExistence type="inferred from homology"/>
<evidence type="ECO:0000256" key="1">
    <source>
        <dbReference type="ARBA" id="ARBA00006484"/>
    </source>
</evidence>
<dbReference type="GO" id="GO:0016616">
    <property type="term" value="F:oxidoreductase activity, acting on the CH-OH group of donors, NAD or NADP as acceptor"/>
    <property type="evidence" value="ECO:0007669"/>
    <property type="project" value="UniProtKB-ARBA"/>
</dbReference>
<dbReference type="InterPro" id="IPR020904">
    <property type="entry name" value="Sc_DH/Rdtase_CS"/>
</dbReference>
<dbReference type="PRINTS" id="PR00081">
    <property type="entry name" value="GDHRDH"/>
</dbReference>
<comment type="caution">
    <text evidence="5">The sequence shown here is derived from an EMBL/GenBank/DDBJ whole genome shotgun (WGS) entry which is preliminary data.</text>
</comment>
<dbReference type="PRINTS" id="PR00080">
    <property type="entry name" value="SDRFAMILY"/>
</dbReference>
<protein>
    <submittedName>
        <fullName evidence="5">NADP-dependent 3-hydroxy acid dehydrogenase YdfG</fullName>
    </submittedName>
</protein>
<evidence type="ECO:0000256" key="2">
    <source>
        <dbReference type="ARBA" id="ARBA00023002"/>
    </source>
</evidence>
<reference evidence="5 6" key="1">
    <citation type="submission" date="2020-08" db="EMBL/GenBank/DDBJ databases">
        <title>Sequencing the genomes of 1000 actinobacteria strains.</title>
        <authorList>
            <person name="Klenk H.-P."/>
        </authorList>
    </citation>
    <scope>NUCLEOTIDE SEQUENCE [LARGE SCALE GENOMIC DNA]</scope>
    <source>
        <strain evidence="5 6">DSM 41654</strain>
    </source>
</reference>
<dbReference type="SMART" id="SM00822">
    <property type="entry name" value="PKS_KR"/>
    <property type="match status" value="1"/>
</dbReference>